<evidence type="ECO:0000313" key="1">
    <source>
        <dbReference type="EMBL" id="SVD43776.1"/>
    </source>
</evidence>
<gene>
    <name evidence="1" type="ORF">METZ01_LOCUS396630</name>
</gene>
<proteinExistence type="predicted"/>
<dbReference type="Pfam" id="PF13531">
    <property type="entry name" value="SBP_bac_11"/>
    <property type="match status" value="1"/>
</dbReference>
<organism evidence="1">
    <name type="scientific">marine metagenome</name>
    <dbReference type="NCBI Taxonomy" id="408172"/>
    <lineage>
        <taxon>unclassified sequences</taxon>
        <taxon>metagenomes</taxon>
        <taxon>ecological metagenomes</taxon>
    </lineage>
</organism>
<feature type="non-terminal residue" evidence="1">
    <location>
        <position position="1"/>
    </location>
</feature>
<dbReference type="Gene3D" id="3.40.190.10">
    <property type="entry name" value="Periplasmic binding protein-like II"/>
    <property type="match status" value="2"/>
</dbReference>
<protein>
    <submittedName>
        <fullName evidence="1">Uncharacterized protein</fullName>
    </submittedName>
</protein>
<dbReference type="EMBL" id="UINC01150629">
    <property type="protein sequence ID" value="SVD43776.1"/>
    <property type="molecule type" value="Genomic_DNA"/>
</dbReference>
<dbReference type="AlphaFoldDB" id="A0A382VB58"/>
<accession>A0A382VB58</accession>
<sequence length="101" mass="10805">KELGIANQVKNKTERYPSAAALMERVGAGQGNEIGFGQIPAIRRFSGHGVVVVDPLPHELSNTTTYAPAITNLQASDDVKGFLEFLEMPTARRILNAAGTV</sequence>
<reference evidence="1" key="1">
    <citation type="submission" date="2018-05" db="EMBL/GenBank/DDBJ databases">
        <authorList>
            <person name="Lanie J.A."/>
            <person name="Ng W.-L."/>
            <person name="Kazmierczak K.M."/>
            <person name="Andrzejewski T.M."/>
            <person name="Davidsen T.M."/>
            <person name="Wayne K.J."/>
            <person name="Tettelin H."/>
            <person name="Glass J.I."/>
            <person name="Rusch D."/>
            <person name="Podicherti R."/>
            <person name="Tsui H.-C.T."/>
            <person name="Winkler M.E."/>
        </authorList>
    </citation>
    <scope>NUCLEOTIDE SEQUENCE</scope>
</reference>
<name>A0A382VB58_9ZZZZ</name>
<dbReference type="SUPFAM" id="SSF53850">
    <property type="entry name" value="Periplasmic binding protein-like II"/>
    <property type="match status" value="1"/>
</dbReference>